<gene>
    <name evidence="7" type="primary">tilS</name>
    <name evidence="11" type="ORF">J2S63_001316</name>
</gene>
<dbReference type="PANTHER" id="PTHR43033:SF1">
    <property type="entry name" value="TRNA(ILE)-LYSIDINE SYNTHASE-RELATED"/>
    <property type="match status" value="1"/>
</dbReference>
<dbReference type="NCBIfam" id="TIGR02432">
    <property type="entry name" value="lysidine_TilS_N"/>
    <property type="match status" value="1"/>
</dbReference>
<keyword evidence="2 7" id="KW-0436">Ligase</keyword>
<evidence type="ECO:0000256" key="7">
    <source>
        <dbReference type="HAMAP-Rule" id="MF_01161"/>
    </source>
</evidence>
<comment type="function">
    <text evidence="7">Ligates lysine onto the cytidine present at position 34 of the AUA codon-specific tRNA(Ile) that contains the anticodon CAU, in an ATP-dependent manner. Cytidine is converted to lysidine, thus changing the amino acid specificity of the tRNA from methionine to isoleucine.</text>
</comment>
<dbReference type="InterPro" id="IPR012795">
    <property type="entry name" value="tRNA_Ile_lys_synt_N"/>
</dbReference>
<evidence type="ECO:0000256" key="4">
    <source>
        <dbReference type="ARBA" id="ARBA00022741"/>
    </source>
</evidence>
<feature type="binding site" evidence="7">
    <location>
        <begin position="30"/>
        <end position="35"/>
    </location>
    <ligand>
        <name>ATP</name>
        <dbReference type="ChEBI" id="CHEBI:30616"/>
    </ligand>
</feature>
<dbReference type="CDD" id="cd01992">
    <property type="entry name" value="TilS_N"/>
    <property type="match status" value="1"/>
</dbReference>
<evidence type="ECO:0000313" key="12">
    <source>
        <dbReference type="Proteomes" id="UP001183648"/>
    </source>
</evidence>
<dbReference type="RefSeq" id="WP_310300207.1">
    <property type="nucleotide sequence ID" value="NZ_BAAAPS010000001.1"/>
</dbReference>
<dbReference type="InterPro" id="IPR012094">
    <property type="entry name" value="tRNA_Ile_lys_synt"/>
</dbReference>
<dbReference type="PANTHER" id="PTHR43033">
    <property type="entry name" value="TRNA(ILE)-LYSIDINE SYNTHASE-RELATED"/>
    <property type="match status" value="1"/>
</dbReference>
<keyword evidence="4 7" id="KW-0547">Nucleotide-binding</keyword>
<comment type="caution">
    <text evidence="11">The sequence shown here is derived from an EMBL/GenBank/DDBJ whole genome shotgun (WGS) entry which is preliminary data.</text>
</comment>
<dbReference type="Pfam" id="PF01171">
    <property type="entry name" value="ATP_bind_3"/>
    <property type="match status" value="1"/>
</dbReference>
<evidence type="ECO:0000256" key="8">
    <source>
        <dbReference type="SAM" id="MobiDB-lite"/>
    </source>
</evidence>
<keyword evidence="3 7" id="KW-0819">tRNA processing</keyword>
<feature type="compositionally biased region" description="Basic and acidic residues" evidence="8">
    <location>
        <begin position="320"/>
        <end position="331"/>
    </location>
</feature>
<comment type="similarity">
    <text evidence="7">Belongs to the tRNA(Ile)-lysidine synthase family.</text>
</comment>
<proteinExistence type="inferred from homology"/>
<dbReference type="GO" id="GO:0032267">
    <property type="term" value="F:tRNA(Ile)-lysidine synthase activity"/>
    <property type="evidence" value="ECO:0007669"/>
    <property type="project" value="UniProtKB-EC"/>
</dbReference>
<comment type="catalytic activity">
    <reaction evidence="6 7">
        <text>cytidine(34) in tRNA(Ile2) + L-lysine + ATP = lysidine(34) in tRNA(Ile2) + AMP + diphosphate + H(+)</text>
        <dbReference type="Rhea" id="RHEA:43744"/>
        <dbReference type="Rhea" id="RHEA-COMP:10625"/>
        <dbReference type="Rhea" id="RHEA-COMP:10670"/>
        <dbReference type="ChEBI" id="CHEBI:15378"/>
        <dbReference type="ChEBI" id="CHEBI:30616"/>
        <dbReference type="ChEBI" id="CHEBI:32551"/>
        <dbReference type="ChEBI" id="CHEBI:33019"/>
        <dbReference type="ChEBI" id="CHEBI:82748"/>
        <dbReference type="ChEBI" id="CHEBI:83665"/>
        <dbReference type="ChEBI" id="CHEBI:456215"/>
        <dbReference type="EC" id="6.3.4.19"/>
    </reaction>
</comment>
<dbReference type="Gene3D" id="1.20.59.20">
    <property type="match status" value="1"/>
</dbReference>
<dbReference type="SUPFAM" id="SSF82829">
    <property type="entry name" value="MesJ substrate recognition domain-like"/>
    <property type="match status" value="1"/>
</dbReference>
<dbReference type="InterPro" id="IPR011063">
    <property type="entry name" value="TilS/TtcA_N"/>
</dbReference>
<dbReference type="Proteomes" id="UP001183648">
    <property type="component" value="Unassembled WGS sequence"/>
</dbReference>
<reference evidence="11 12" key="1">
    <citation type="submission" date="2023-07" db="EMBL/GenBank/DDBJ databases">
        <title>Sequencing the genomes of 1000 actinobacteria strains.</title>
        <authorList>
            <person name="Klenk H.-P."/>
        </authorList>
    </citation>
    <scope>NUCLEOTIDE SEQUENCE [LARGE SCALE GENOMIC DNA]</scope>
    <source>
        <strain evidence="11 12">DSM 19426</strain>
    </source>
</reference>
<evidence type="ECO:0000256" key="5">
    <source>
        <dbReference type="ARBA" id="ARBA00022840"/>
    </source>
</evidence>
<dbReference type="InterPro" id="IPR014729">
    <property type="entry name" value="Rossmann-like_a/b/a_fold"/>
</dbReference>
<feature type="region of interest" description="Disordered" evidence="8">
    <location>
        <begin position="320"/>
        <end position="339"/>
    </location>
</feature>
<evidence type="ECO:0000259" key="10">
    <source>
        <dbReference type="Pfam" id="PF09179"/>
    </source>
</evidence>
<evidence type="ECO:0000259" key="9">
    <source>
        <dbReference type="Pfam" id="PF01171"/>
    </source>
</evidence>
<comment type="subcellular location">
    <subcellularLocation>
        <location evidence="7">Cytoplasm</location>
    </subcellularLocation>
</comment>
<evidence type="ECO:0000256" key="6">
    <source>
        <dbReference type="ARBA" id="ARBA00048539"/>
    </source>
</evidence>
<evidence type="ECO:0000256" key="1">
    <source>
        <dbReference type="ARBA" id="ARBA00022490"/>
    </source>
</evidence>
<keyword evidence="5 7" id="KW-0067">ATP-binding</keyword>
<dbReference type="InterPro" id="IPR015262">
    <property type="entry name" value="tRNA_Ile_lys_synt_subst-bd"/>
</dbReference>
<feature type="domain" description="tRNA(Ile)-lysidine/2-thiocytidine synthase N-terminal" evidence="9">
    <location>
        <begin position="25"/>
        <end position="207"/>
    </location>
</feature>
<dbReference type="EC" id="6.3.4.19" evidence="7"/>
<dbReference type="Gene3D" id="3.40.50.620">
    <property type="entry name" value="HUPs"/>
    <property type="match status" value="1"/>
</dbReference>
<dbReference type="SUPFAM" id="SSF52402">
    <property type="entry name" value="Adenine nucleotide alpha hydrolases-like"/>
    <property type="match status" value="1"/>
</dbReference>
<evidence type="ECO:0000313" key="11">
    <source>
        <dbReference type="EMBL" id="MDR7361763.1"/>
    </source>
</evidence>
<protein>
    <recommendedName>
        <fullName evidence="7">tRNA(Ile)-lysidine synthase</fullName>
        <ecNumber evidence="7">6.3.4.19</ecNumber>
    </recommendedName>
    <alternativeName>
        <fullName evidence="7">tRNA(Ile)-2-lysyl-cytidine synthase</fullName>
    </alternativeName>
    <alternativeName>
        <fullName evidence="7">tRNA(Ile)-lysidine synthetase</fullName>
    </alternativeName>
</protein>
<organism evidence="11 12">
    <name type="scientific">Nocardioides marmoribigeumensis</name>
    <dbReference type="NCBI Taxonomy" id="433649"/>
    <lineage>
        <taxon>Bacteria</taxon>
        <taxon>Bacillati</taxon>
        <taxon>Actinomycetota</taxon>
        <taxon>Actinomycetes</taxon>
        <taxon>Propionibacteriales</taxon>
        <taxon>Nocardioidaceae</taxon>
        <taxon>Nocardioides</taxon>
    </lineage>
</organism>
<name>A0ABU2BT04_9ACTN</name>
<evidence type="ECO:0000256" key="2">
    <source>
        <dbReference type="ARBA" id="ARBA00022598"/>
    </source>
</evidence>
<keyword evidence="1 7" id="KW-0963">Cytoplasm</keyword>
<sequence length="339" mass="35970">MTGPDPAVAAVRLAVRRVVGDAGTVLVACSGGADSLALLAATVFETRRTATRVVGAVVDHGLQDGSAEHTARVVRQMADLGADETASIRVTVDPGPGGIEAGAREARYAALDRLARHFAAGTVLLGHTVDDQAESVLLGLTQGSGPRSLAGMRDGFRDGADGPLFVRPFLREVTRPQTEAACRAEAIEPWEDPHNLDQRFLRARVRHVVMPLLEAELGPGVARALARTGHLLREDVEALDDEAQAQQQRHDLGVGVAVEDLRGLTRAVRTRVLRLAALAAGAPARDLTYGHVQALDAMVEDPRGEPRDLDLPGHVRAERRGDVLRLVDSRPDLPGPVAG</sequence>
<comment type="domain">
    <text evidence="7">The N-terminal region contains the highly conserved SGGXDS motif, predicted to be a P-loop motif involved in ATP binding.</text>
</comment>
<feature type="domain" description="tRNA(Ile)-lysidine synthase substrate-binding" evidence="10">
    <location>
        <begin position="258"/>
        <end position="317"/>
    </location>
</feature>
<dbReference type="Pfam" id="PF09179">
    <property type="entry name" value="TilS"/>
    <property type="match status" value="1"/>
</dbReference>
<dbReference type="EMBL" id="JAVDYG010000001">
    <property type="protein sequence ID" value="MDR7361763.1"/>
    <property type="molecule type" value="Genomic_DNA"/>
</dbReference>
<dbReference type="HAMAP" id="MF_01161">
    <property type="entry name" value="tRNA_Ile_lys_synt"/>
    <property type="match status" value="1"/>
</dbReference>
<accession>A0ABU2BT04</accession>
<evidence type="ECO:0000256" key="3">
    <source>
        <dbReference type="ARBA" id="ARBA00022694"/>
    </source>
</evidence>
<keyword evidence="12" id="KW-1185">Reference proteome</keyword>